<evidence type="ECO:0000256" key="2">
    <source>
        <dbReference type="SAM" id="Phobius"/>
    </source>
</evidence>
<keyword evidence="2" id="KW-1133">Transmembrane helix</keyword>
<dbReference type="AlphaFoldDB" id="A0A271KIU5"/>
<feature type="transmembrane region" description="Helical" evidence="2">
    <location>
        <begin position="114"/>
        <end position="133"/>
    </location>
</feature>
<keyword evidence="2" id="KW-0472">Membrane</keyword>
<evidence type="ECO:0008006" key="5">
    <source>
        <dbReference type="Google" id="ProtNLM"/>
    </source>
</evidence>
<sequence length="143" mass="15391">MLDSAINGAVIQDKEPCAPATVPLSDTKGRDPMAETPNNAGASKAANEAQEAMKKQIAELRREITKINRTLSDRAEEAEGWYDSAAERASRAARQLRSQAHTVTETVQQNPGTISSAMMLGGVLGVVLGIVIAKSSEPERRWF</sequence>
<reference evidence="3 4" key="1">
    <citation type="submission" date="2017-08" db="EMBL/GenBank/DDBJ databases">
        <title>Mesorhizobium wenxinae sp. nov., a novel rhizobial species isolated from root nodules of chickpea (Cicer arietinum L.).</title>
        <authorList>
            <person name="Zhang J."/>
        </authorList>
    </citation>
    <scope>NUCLEOTIDE SEQUENCE [LARGE SCALE GENOMIC DNA]</scope>
    <source>
        <strain evidence="4">WYCCWR 10019</strain>
    </source>
</reference>
<organism evidence="3 4">
    <name type="scientific">Mesorhizobium wenxiniae</name>
    <dbReference type="NCBI Taxonomy" id="2014805"/>
    <lineage>
        <taxon>Bacteria</taxon>
        <taxon>Pseudomonadati</taxon>
        <taxon>Pseudomonadota</taxon>
        <taxon>Alphaproteobacteria</taxon>
        <taxon>Hyphomicrobiales</taxon>
        <taxon>Phyllobacteriaceae</taxon>
        <taxon>Mesorhizobium</taxon>
    </lineage>
</organism>
<keyword evidence="2" id="KW-0812">Transmembrane</keyword>
<protein>
    <recommendedName>
        <fullName evidence="5">DUF883 domain-containing protein</fullName>
    </recommendedName>
</protein>
<dbReference type="Proteomes" id="UP000215931">
    <property type="component" value="Unassembled WGS sequence"/>
</dbReference>
<feature type="region of interest" description="Disordered" evidence="1">
    <location>
        <begin position="19"/>
        <end position="50"/>
    </location>
</feature>
<accession>A0A271KIU5</accession>
<comment type="caution">
    <text evidence="3">The sequence shown here is derived from an EMBL/GenBank/DDBJ whole genome shotgun (WGS) entry which is preliminary data.</text>
</comment>
<keyword evidence="4" id="KW-1185">Reference proteome</keyword>
<gene>
    <name evidence="3" type="ORF">CIT31_12520</name>
</gene>
<dbReference type="EMBL" id="NPKH01000020">
    <property type="protein sequence ID" value="PAP94935.1"/>
    <property type="molecule type" value="Genomic_DNA"/>
</dbReference>
<evidence type="ECO:0000313" key="3">
    <source>
        <dbReference type="EMBL" id="PAP94935.1"/>
    </source>
</evidence>
<evidence type="ECO:0000313" key="4">
    <source>
        <dbReference type="Proteomes" id="UP000215931"/>
    </source>
</evidence>
<evidence type="ECO:0000256" key="1">
    <source>
        <dbReference type="SAM" id="MobiDB-lite"/>
    </source>
</evidence>
<proteinExistence type="predicted"/>
<name>A0A271KIU5_9HYPH</name>